<feature type="signal peptide" evidence="1">
    <location>
        <begin position="1"/>
        <end position="20"/>
    </location>
</feature>
<proteinExistence type="predicted"/>
<accession>A0ABP7UA03</accession>
<comment type="caution">
    <text evidence="2">The sequence shown here is derived from an EMBL/GenBank/DDBJ whole genome shotgun (WGS) entry which is preliminary data.</text>
</comment>
<keyword evidence="3" id="KW-1185">Reference proteome</keyword>
<evidence type="ECO:0000313" key="3">
    <source>
        <dbReference type="Proteomes" id="UP001424459"/>
    </source>
</evidence>
<dbReference type="RefSeq" id="WP_344696891.1">
    <property type="nucleotide sequence ID" value="NZ_BAABBR010000001.1"/>
</dbReference>
<feature type="chain" id="PRO_5046141171" description="Haem-binding uptake Tiki superfamily ChaN domain-containing protein" evidence="1">
    <location>
        <begin position="21"/>
        <end position="412"/>
    </location>
</feature>
<name>A0ABP7UA03_9SPHN</name>
<evidence type="ECO:0008006" key="4">
    <source>
        <dbReference type="Google" id="ProtNLM"/>
    </source>
</evidence>
<protein>
    <recommendedName>
        <fullName evidence="4">Haem-binding uptake Tiki superfamily ChaN domain-containing protein</fullName>
    </recommendedName>
</protein>
<dbReference type="Proteomes" id="UP001424459">
    <property type="component" value="Unassembled WGS sequence"/>
</dbReference>
<evidence type="ECO:0000256" key="1">
    <source>
        <dbReference type="SAM" id="SignalP"/>
    </source>
</evidence>
<gene>
    <name evidence="2" type="ORF">GCM10022281_19540</name>
</gene>
<dbReference type="EMBL" id="BAABBR010000001">
    <property type="protein sequence ID" value="GAA4038791.1"/>
    <property type="molecule type" value="Genomic_DNA"/>
</dbReference>
<organism evidence="2 3">
    <name type="scientific">Sphingomonas rosea</name>
    <dbReference type="NCBI Taxonomy" id="335605"/>
    <lineage>
        <taxon>Bacteria</taxon>
        <taxon>Pseudomonadati</taxon>
        <taxon>Pseudomonadota</taxon>
        <taxon>Alphaproteobacteria</taxon>
        <taxon>Sphingomonadales</taxon>
        <taxon>Sphingomonadaceae</taxon>
        <taxon>Sphingomonas</taxon>
    </lineage>
</organism>
<sequence length="412" mass="43686">MINRIWAAAAMLGVASAAMAQSPPKVPAPTFEAKLLASRAPLRLERGTLTGAGADLLRREIAQSRFVMIGEDHGTREIPAFVSAICGMVGRGRLSGYAVEAGPIAAAKIGPMLNAPDRAGKVAQFARTYPNAVAFLDIAEDNETAAACAAASGRRDFRLIGTDQEFIGSGLFLLDQILATRLSLQARRAVVALRAREAAAASAARQSGDPSKLLMLSAPLAELEAVDALLGRGSNPEARKLFTGLLKSRAIYAMEGNRSNTLRASLLKQNFGAGLPATGTVVAKFGALHAYKGFNPLNNLDLGNFVAEQAEHEDARSLHVVILGARGQHANFAGFAKPFAASDYVMADEGLLKWFAAAASRQLPGSWTLFDLRTLRHARVTGIEPEWQRAINGIDILIVIPETTAAHSASDR</sequence>
<keyword evidence="1" id="KW-0732">Signal</keyword>
<reference evidence="3" key="1">
    <citation type="journal article" date="2019" name="Int. J. Syst. Evol. Microbiol.">
        <title>The Global Catalogue of Microorganisms (GCM) 10K type strain sequencing project: providing services to taxonomists for standard genome sequencing and annotation.</title>
        <authorList>
            <consortium name="The Broad Institute Genomics Platform"/>
            <consortium name="The Broad Institute Genome Sequencing Center for Infectious Disease"/>
            <person name="Wu L."/>
            <person name="Ma J."/>
        </authorList>
    </citation>
    <scope>NUCLEOTIDE SEQUENCE [LARGE SCALE GENOMIC DNA]</scope>
    <source>
        <strain evidence="3">JCM 17564</strain>
    </source>
</reference>
<evidence type="ECO:0000313" key="2">
    <source>
        <dbReference type="EMBL" id="GAA4038791.1"/>
    </source>
</evidence>